<reference evidence="9" key="1">
    <citation type="submission" date="2016-09" db="EMBL/GenBank/DDBJ databases">
        <authorList>
            <person name="Koehorst J."/>
        </authorList>
    </citation>
    <scope>NUCLEOTIDE SEQUENCE [LARGE SCALE GENOMIC DNA]</scope>
</reference>
<keyword evidence="4" id="KW-0479">Metal-binding</keyword>
<gene>
    <name evidence="8" type="ORF">PYTT_0031</name>
</gene>
<comment type="similarity">
    <text evidence="2 7">Belongs to the FPP/GGPP synthase family.</text>
</comment>
<proteinExistence type="inferred from homology"/>
<dbReference type="GO" id="GO:0046872">
    <property type="term" value="F:metal ion binding"/>
    <property type="evidence" value="ECO:0007669"/>
    <property type="project" value="UniProtKB-KW"/>
</dbReference>
<evidence type="ECO:0000313" key="8">
    <source>
        <dbReference type="EMBL" id="SEH69404.1"/>
    </source>
</evidence>
<dbReference type="RefSeq" id="WP_067772986.1">
    <property type="nucleotide sequence ID" value="NZ_LIGX01000005.1"/>
</dbReference>
<dbReference type="InterPro" id="IPR053378">
    <property type="entry name" value="Prenyl_diphosphate_synthase"/>
</dbReference>
<evidence type="ECO:0000256" key="1">
    <source>
        <dbReference type="ARBA" id="ARBA00001946"/>
    </source>
</evidence>
<evidence type="ECO:0000256" key="4">
    <source>
        <dbReference type="ARBA" id="ARBA00022723"/>
    </source>
</evidence>
<dbReference type="FunFam" id="1.10.600.10:FF:000001">
    <property type="entry name" value="Geranylgeranyl diphosphate synthase"/>
    <property type="match status" value="1"/>
</dbReference>
<evidence type="ECO:0000256" key="3">
    <source>
        <dbReference type="ARBA" id="ARBA00022679"/>
    </source>
</evidence>
<accession>A0A1C7PE28</accession>
<dbReference type="InterPro" id="IPR033749">
    <property type="entry name" value="Polyprenyl_synt_CS"/>
</dbReference>
<dbReference type="PANTHER" id="PTHR43281">
    <property type="entry name" value="FARNESYL DIPHOSPHATE SYNTHASE"/>
    <property type="match status" value="1"/>
</dbReference>
<dbReference type="SFLD" id="SFLDG01017">
    <property type="entry name" value="Polyprenyl_Transferase_Like"/>
    <property type="match status" value="1"/>
</dbReference>
<dbReference type="PROSITE" id="PS00723">
    <property type="entry name" value="POLYPRENYL_SYNTHASE_1"/>
    <property type="match status" value="1"/>
</dbReference>
<keyword evidence="5" id="KW-0460">Magnesium</keyword>
<dbReference type="STRING" id="1679444.PYTT_0031"/>
<sequence length="294" mass="31367">MTIREYIAATAEQVDQALDSMLPPDTASPATIHQAMRYSIFAGGKRIRPVLCIAAAEACGGNAATAMPAACAVETLHTYTLIHDDLPCMDNDDLRRGKPTNHKVFGEGIAVLAGDALLTEAFAMLARLPENASYSVADYVRELAEATGSRQLIGGQVLDLEGEGRQLTIEELRAIHNGKTSALLTAAIRLGAMSAAAASEQLAALTAYGQNLGLAFQIIDDILDITSTPETLGKSIGKDEQAGKATYPALVGIDHARQEARDLTVAACKALDIFPEQQRTRLLALNDYLLNRNY</sequence>
<dbReference type="PROSITE" id="PS00444">
    <property type="entry name" value="POLYPRENYL_SYNTHASE_2"/>
    <property type="match status" value="1"/>
</dbReference>
<dbReference type="Proteomes" id="UP000176204">
    <property type="component" value="Chromosome I"/>
</dbReference>
<dbReference type="Gene3D" id="1.10.600.10">
    <property type="entry name" value="Farnesyl Diphosphate Synthase"/>
    <property type="match status" value="1"/>
</dbReference>
<evidence type="ECO:0000256" key="2">
    <source>
        <dbReference type="ARBA" id="ARBA00006706"/>
    </source>
</evidence>
<comment type="cofactor">
    <cofactor evidence="1">
        <name>Mg(2+)</name>
        <dbReference type="ChEBI" id="CHEBI:18420"/>
    </cofactor>
</comment>
<dbReference type="InterPro" id="IPR008949">
    <property type="entry name" value="Isoprenoid_synthase_dom_sf"/>
</dbReference>
<dbReference type="GO" id="GO:0004659">
    <property type="term" value="F:prenyltransferase activity"/>
    <property type="evidence" value="ECO:0007669"/>
    <property type="project" value="InterPro"/>
</dbReference>
<evidence type="ECO:0000256" key="6">
    <source>
        <dbReference type="ARBA" id="ARBA00023229"/>
    </source>
</evidence>
<dbReference type="Pfam" id="PF00348">
    <property type="entry name" value="polyprenyl_synt"/>
    <property type="match status" value="1"/>
</dbReference>
<keyword evidence="9" id="KW-1185">Reference proteome</keyword>
<dbReference type="PATRIC" id="fig|1679444.3.peg.1667"/>
<dbReference type="AlphaFoldDB" id="A0A1C7PE28"/>
<organism evidence="8 9">
    <name type="scientific">Akkermansia glycaniphila</name>
    <dbReference type="NCBI Taxonomy" id="1679444"/>
    <lineage>
        <taxon>Bacteria</taxon>
        <taxon>Pseudomonadati</taxon>
        <taxon>Verrucomicrobiota</taxon>
        <taxon>Verrucomicrobiia</taxon>
        <taxon>Verrucomicrobiales</taxon>
        <taxon>Akkermansiaceae</taxon>
        <taxon>Akkermansia</taxon>
    </lineage>
</organism>
<dbReference type="SUPFAM" id="SSF48576">
    <property type="entry name" value="Terpenoid synthases"/>
    <property type="match status" value="1"/>
</dbReference>
<evidence type="ECO:0000256" key="7">
    <source>
        <dbReference type="RuleBase" id="RU004466"/>
    </source>
</evidence>
<dbReference type="OrthoDB" id="9805316at2"/>
<protein>
    <submittedName>
        <fullName evidence="8">Polyprenyl synthetase</fullName>
    </submittedName>
</protein>
<dbReference type="GO" id="GO:0016114">
    <property type="term" value="P:terpenoid biosynthetic process"/>
    <property type="evidence" value="ECO:0007669"/>
    <property type="project" value="UniProtKB-ARBA"/>
</dbReference>
<dbReference type="KEGG" id="agl:PYTT_0031"/>
<evidence type="ECO:0000256" key="5">
    <source>
        <dbReference type="ARBA" id="ARBA00022842"/>
    </source>
</evidence>
<dbReference type="EMBL" id="LT629973">
    <property type="protein sequence ID" value="SEH69404.1"/>
    <property type="molecule type" value="Genomic_DNA"/>
</dbReference>
<dbReference type="PANTHER" id="PTHR43281:SF1">
    <property type="entry name" value="FARNESYL DIPHOSPHATE SYNTHASE"/>
    <property type="match status" value="1"/>
</dbReference>
<evidence type="ECO:0000313" key="9">
    <source>
        <dbReference type="Proteomes" id="UP000176204"/>
    </source>
</evidence>
<dbReference type="SFLD" id="SFLDS00005">
    <property type="entry name" value="Isoprenoid_Synthase_Type_I"/>
    <property type="match status" value="1"/>
</dbReference>
<dbReference type="CDD" id="cd00685">
    <property type="entry name" value="Trans_IPPS_HT"/>
    <property type="match status" value="1"/>
</dbReference>
<keyword evidence="6" id="KW-0414">Isoprene biosynthesis</keyword>
<name>A0A1C7PE28_9BACT</name>
<dbReference type="GO" id="GO:0005737">
    <property type="term" value="C:cytoplasm"/>
    <property type="evidence" value="ECO:0007669"/>
    <property type="project" value="UniProtKB-ARBA"/>
</dbReference>
<dbReference type="InterPro" id="IPR000092">
    <property type="entry name" value="Polyprenyl_synt"/>
</dbReference>
<keyword evidence="3 7" id="KW-0808">Transferase</keyword>
<dbReference type="NCBIfam" id="NF045485">
    <property type="entry name" value="FPPsyn"/>
    <property type="match status" value="1"/>
</dbReference>